<dbReference type="AlphaFoldDB" id="A0AAP0Q5Y7"/>
<evidence type="ECO:0000313" key="1">
    <source>
        <dbReference type="EMBL" id="KAK9167259.1"/>
    </source>
</evidence>
<name>A0AAP0Q5Y7_9MAGN</name>
<keyword evidence="2" id="KW-1185">Reference proteome</keyword>
<organism evidence="1 2">
    <name type="scientific">Stephania cephalantha</name>
    <dbReference type="NCBI Taxonomy" id="152367"/>
    <lineage>
        <taxon>Eukaryota</taxon>
        <taxon>Viridiplantae</taxon>
        <taxon>Streptophyta</taxon>
        <taxon>Embryophyta</taxon>
        <taxon>Tracheophyta</taxon>
        <taxon>Spermatophyta</taxon>
        <taxon>Magnoliopsida</taxon>
        <taxon>Ranunculales</taxon>
        <taxon>Menispermaceae</taxon>
        <taxon>Menispermoideae</taxon>
        <taxon>Cissampelideae</taxon>
        <taxon>Stephania</taxon>
    </lineage>
</organism>
<reference evidence="1 2" key="1">
    <citation type="submission" date="2024-01" db="EMBL/GenBank/DDBJ databases">
        <title>Genome assemblies of Stephania.</title>
        <authorList>
            <person name="Yang L."/>
        </authorList>
    </citation>
    <scope>NUCLEOTIDE SEQUENCE [LARGE SCALE GENOMIC DNA]</scope>
    <source>
        <strain evidence="1">JXDWG</strain>
        <tissue evidence="1">Leaf</tissue>
    </source>
</reference>
<dbReference type="Proteomes" id="UP001419268">
    <property type="component" value="Unassembled WGS sequence"/>
</dbReference>
<protein>
    <submittedName>
        <fullName evidence="1">Uncharacterized protein</fullName>
    </submittedName>
</protein>
<dbReference type="EMBL" id="JBBNAG010000001">
    <property type="protein sequence ID" value="KAK9167259.1"/>
    <property type="molecule type" value="Genomic_DNA"/>
</dbReference>
<proteinExistence type="predicted"/>
<gene>
    <name evidence="1" type="ORF">Scep_002450</name>
</gene>
<accession>A0AAP0Q5Y7</accession>
<sequence>MQLNVCDLYRWYPLPETKLAHDSIGMIHFDYTEKNQRCSRSPNSTTTATIRR</sequence>
<evidence type="ECO:0000313" key="2">
    <source>
        <dbReference type="Proteomes" id="UP001419268"/>
    </source>
</evidence>
<comment type="caution">
    <text evidence="1">The sequence shown here is derived from an EMBL/GenBank/DDBJ whole genome shotgun (WGS) entry which is preliminary data.</text>
</comment>